<dbReference type="EMBL" id="OZ019903">
    <property type="protein sequence ID" value="CAK9197405.1"/>
    <property type="molecule type" value="Genomic_DNA"/>
</dbReference>
<gene>
    <name evidence="2" type="ORF">CSSPTR1EN2_LOCUS3958</name>
</gene>
<name>A0ABP0TIY7_9BRYO</name>
<protein>
    <submittedName>
        <fullName evidence="2">Uncharacterized protein</fullName>
    </submittedName>
</protein>
<dbReference type="Proteomes" id="UP001497512">
    <property type="component" value="Chromosome 11"/>
</dbReference>
<proteinExistence type="predicted"/>
<reference evidence="2" key="1">
    <citation type="submission" date="2024-02" db="EMBL/GenBank/DDBJ databases">
        <authorList>
            <consortium name="ELIXIR-Norway"/>
            <consortium name="Elixir Norway"/>
        </authorList>
    </citation>
    <scope>NUCLEOTIDE SEQUENCE</scope>
</reference>
<sequence>MPATHCHRRPGLRPSPRVDSGQRMHARSASQARRPRTGSALREKDERVCEAVVLSMASPNCGSGSSSRRHPSRCSTCQIPVLIRTLLSLMDCHLKEKGAFLLLSFWSFKGSISYGVDISSLSPRFFLRFCPVVSADFRSSTTSL</sequence>
<feature type="compositionally biased region" description="Basic residues" evidence="1">
    <location>
        <begin position="1"/>
        <end position="11"/>
    </location>
</feature>
<accession>A0ABP0TIY7</accession>
<evidence type="ECO:0000313" key="2">
    <source>
        <dbReference type="EMBL" id="CAK9197405.1"/>
    </source>
</evidence>
<evidence type="ECO:0000313" key="3">
    <source>
        <dbReference type="Proteomes" id="UP001497512"/>
    </source>
</evidence>
<feature type="region of interest" description="Disordered" evidence="1">
    <location>
        <begin position="1"/>
        <end position="44"/>
    </location>
</feature>
<organism evidence="2 3">
    <name type="scientific">Sphagnum troendelagicum</name>
    <dbReference type="NCBI Taxonomy" id="128251"/>
    <lineage>
        <taxon>Eukaryota</taxon>
        <taxon>Viridiplantae</taxon>
        <taxon>Streptophyta</taxon>
        <taxon>Embryophyta</taxon>
        <taxon>Bryophyta</taxon>
        <taxon>Sphagnophytina</taxon>
        <taxon>Sphagnopsida</taxon>
        <taxon>Sphagnales</taxon>
        <taxon>Sphagnaceae</taxon>
        <taxon>Sphagnum</taxon>
    </lineage>
</organism>
<keyword evidence="3" id="KW-1185">Reference proteome</keyword>
<evidence type="ECO:0000256" key="1">
    <source>
        <dbReference type="SAM" id="MobiDB-lite"/>
    </source>
</evidence>